<feature type="compositionally biased region" description="Basic and acidic residues" evidence="11">
    <location>
        <begin position="4222"/>
        <end position="4238"/>
    </location>
</feature>
<dbReference type="PIRSF" id="PIRSF010340">
    <property type="entry name" value="Midasin"/>
    <property type="match status" value="1"/>
</dbReference>
<keyword evidence="7 10" id="KW-0067">ATP-binding</keyword>
<keyword evidence="8 10" id="KW-0143">Chaperone</keyword>
<dbReference type="Gene3D" id="3.40.50.300">
    <property type="entry name" value="P-loop containing nucleotide triphosphate hydrolases"/>
    <property type="match status" value="6"/>
</dbReference>
<dbReference type="InterPro" id="IPR025662">
    <property type="entry name" value="Sigma_54_int_dom_ATP-bd_1"/>
</dbReference>
<evidence type="ECO:0000256" key="6">
    <source>
        <dbReference type="ARBA" id="ARBA00022741"/>
    </source>
</evidence>
<comment type="function">
    <text evidence="10">Nuclear chaperone required for maturation and nuclear export of pre-60S ribosome subunits.</text>
</comment>
<name>A0A1B7MXT8_9AGAM</name>
<dbReference type="InterPro" id="IPR040848">
    <property type="entry name" value="AAA_lid_7"/>
</dbReference>
<evidence type="ECO:0000256" key="11">
    <source>
        <dbReference type="SAM" id="MobiDB-lite"/>
    </source>
</evidence>
<feature type="compositionally biased region" description="Acidic residues" evidence="11">
    <location>
        <begin position="4350"/>
        <end position="4369"/>
    </location>
</feature>
<dbReference type="Pfam" id="PF17865">
    <property type="entry name" value="AAA_lid_5"/>
    <property type="match status" value="1"/>
</dbReference>
<feature type="compositionally biased region" description="Basic and acidic residues" evidence="11">
    <location>
        <begin position="4509"/>
        <end position="4536"/>
    </location>
</feature>
<dbReference type="InterPro" id="IPR011704">
    <property type="entry name" value="ATPase_dyneun-rel_AAA"/>
</dbReference>
<gene>
    <name evidence="13" type="ORF">K503DRAFT_850450</name>
</gene>
<dbReference type="GO" id="GO:0000055">
    <property type="term" value="P:ribosomal large subunit export from nucleus"/>
    <property type="evidence" value="ECO:0007669"/>
    <property type="project" value="TreeGrafter"/>
</dbReference>
<dbReference type="InParanoid" id="A0A1B7MXT8"/>
<dbReference type="FunFam" id="3.40.50.300:FF:001368">
    <property type="entry name" value="Midasin"/>
    <property type="match status" value="1"/>
</dbReference>
<dbReference type="GO" id="GO:0000027">
    <property type="term" value="P:ribosomal large subunit assembly"/>
    <property type="evidence" value="ECO:0007669"/>
    <property type="project" value="InterPro"/>
</dbReference>
<dbReference type="OrthoDB" id="5186at2759"/>
<dbReference type="GO" id="GO:0005654">
    <property type="term" value="C:nucleoplasm"/>
    <property type="evidence" value="ECO:0007669"/>
    <property type="project" value="UniProtKB-SubCell"/>
</dbReference>
<evidence type="ECO:0000313" key="13">
    <source>
        <dbReference type="EMBL" id="OAX37438.1"/>
    </source>
</evidence>
<dbReference type="PROSITE" id="PS00675">
    <property type="entry name" value="SIGMA54_INTERACT_1"/>
    <property type="match status" value="1"/>
</dbReference>
<keyword evidence="13" id="KW-0378">Hydrolase</keyword>
<keyword evidence="5" id="KW-0597">Phosphoprotein</keyword>
<feature type="compositionally biased region" description="Basic and acidic residues" evidence="11">
    <location>
        <begin position="4311"/>
        <end position="4349"/>
    </location>
</feature>
<protein>
    <recommendedName>
        <fullName evidence="4 10">Midasin</fullName>
    </recommendedName>
</protein>
<dbReference type="GO" id="GO:0016887">
    <property type="term" value="F:ATP hydrolysis activity"/>
    <property type="evidence" value="ECO:0007669"/>
    <property type="project" value="InterPro"/>
</dbReference>
<dbReference type="FunFam" id="3.40.50.300:FF:000712">
    <property type="entry name" value="Midasin"/>
    <property type="match status" value="1"/>
</dbReference>
<feature type="region of interest" description="Disordered" evidence="11">
    <location>
        <begin position="4643"/>
        <end position="4682"/>
    </location>
</feature>
<feature type="compositionally biased region" description="Polar residues" evidence="11">
    <location>
        <begin position="4477"/>
        <end position="4501"/>
    </location>
</feature>
<evidence type="ECO:0000256" key="5">
    <source>
        <dbReference type="ARBA" id="ARBA00022553"/>
    </source>
</evidence>
<dbReference type="SUPFAM" id="SSF53300">
    <property type="entry name" value="vWA-like"/>
    <property type="match status" value="1"/>
</dbReference>
<dbReference type="InterPro" id="IPR048617">
    <property type="entry name" value="MDN1_AAA_lid_4"/>
</dbReference>
<dbReference type="CDD" id="cd00009">
    <property type="entry name" value="AAA"/>
    <property type="match status" value="1"/>
</dbReference>
<dbReference type="InterPro" id="IPR027417">
    <property type="entry name" value="P-loop_NTPase"/>
</dbReference>
<feature type="region of interest" description="Disordered" evidence="11">
    <location>
        <begin position="4697"/>
        <end position="4726"/>
    </location>
</feature>
<dbReference type="Pfam" id="PF21108">
    <property type="entry name" value="MDN1_4th"/>
    <property type="match status" value="1"/>
</dbReference>
<dbReference type="SMART" id="SM00382">
    <property type="entry name" value="AAA"/>
    <property type="match status" value="5"/>
</dbReference>
<dbReference type="Proteomes" id="UP000092154">
    <property type="component" value="Unassembled WGS sequence"/>
</dbReference>
<dbReference type="FunFam" id="3.40.50.300:FF:000142">
    <property type="entry name" value="Midasin"/>
    <property type="match status" value="1"/>
</dbReference>
<dbReference type="InterPro" id="IPR002035">
    <property type="entry name" value="VWF_A"/>
</dbReference>
<dbReference type="STRING" id="1314800.A0A1B7MXT8"/>
<dbReference type="EMBL" id="KV448352">
    <property type="protein sequence ID" value="OAX37438.1"/>
    <property type="molecule type" value="Genomic_DNA"/>
</dbReference>
<evidence type="ECO:0000256" key="10">
    <source>
        <dbReference type="PIRNR" id="PIRNR010340"/>
    </source>
</evidence>
<evidence type="ECO:0000256" key="3">
    <source>
        <dbReference type="ARBA" id="ARBA00007188"/>
    </source>
</evidence>
<feature type="region of interest" description="Disordered" evidence="11">
    <location>
        <begin position="4176"/>
        <end position="4584"/>
    </location>
</feature>
<dbReference type="InterPro" id="IPR036465">
    <property type="entry name" value="vWFA_dom_sf"/>
</dbReference>
<dbReference type="FunCoup" id="A0A1B7MXT8">
    <property type="interactions" value="380"/>
</dbReference>
<sequence>MMASTDVFDPLSINLAKQKRALLAQLPPHSIYIKQIAEADLFTHVLSTLSRLLAVPALTFTIADLFRPLLIDLCARWLHNDDDIEDRFIAFCLLIELHEELYPCLYAFLQKPCLSKGPLAFVAAASSVADIDTTRLHRMLLAYYRLLRANRLLPKHLLWDGSILSKLLFPPHPDEGVRLFAARCYASHVGMAEVEREKLITHVLGKFCGVDCPVNYGQTLDGTVRETDGWLVPTLEIKRIHDARDVIFDGPDFYSLEEGDISQPILEADLSPWIVNIHGIMMLKSSPTLPSPSNMIATPSGITALREIAAHFSLRLPILLSSPPSSGKSLFISHLASHLHPTIPVNELIVTVQLADTSLDPRALLGSYVSSPTKLGTFEWKDGVLVRALREGRWLVLSDIDRASMEVLGLLKPLVESMGLGNWIGHRAGIEVPGKGRVEAHEGFALFATRSLAVGHGKKVPPPTFFGSHKWHEVMVAAPDAQEVRAIMESRFPKLLRATAAFIRLWADVQALGSTSSSRPVGLRELEKFCQRVERLLPSNPTMDVEMDNDTQLPLSNIFPNPSLREDIFLEARDVFFGAGTLTASARAHSTRISSLIGAHLDLDAERQGWLLQRHTAEFAVEKDVNGDVLAAHCGRTRLLARPVRGISTSASSRPFALHKPALSLLSRISTALALFEPVLLTGETGTGKTSAVTYLASLLHRPLISLNLSHQTEASDLLGGFRPVDARVRGSELMERWSELFGGTFSRKRNAGFDDSLRKAVREGRWKRAVGMWKESGRMARERIRGKVEGEAGETNVEVPRKRRKVEAEMKVSEADWERFEKDVDEFDLQHAQGKSKFTFDFVEGPLVKALRAGDWILLDEINLASPETLECITGLLHGPTASITLTEQGSLSAIPRHPDFRLFACMNPATDVGKKDLPPAIRARFTEIDVPPPDADRETLLSIVSQYIGASAVGDKAAVMDVAEFYISVKSAELADGSNKKPHYSMRTLARALTFASDIAGMFGLRRGLWEGMLMAFTMVLDGGSAETVTDLAQKHVLAGVRNPRSLLAREPNLPSGRSVEEFIKFGPFYIEKGPLPEDPMEEYIMTPSVEKKLVDLARIVLTRRFPVLIEGPTSAGKTSAVEYLARRTGHRFIRINNHEHTDVQEYLGSYVSDPATGKLVFKDGLLVHALRHGHWIVLDELNLAPTDVLEALNRLLDDNRELVVPETQEVIRPHPHFMLFATQNPPGLYAGRKVLSRAFRNRFLEVHFQDVPQAELETILCQRCRIAPSYGQKIVAVFRELQKRRQSGRVFESKQGFATLRDLFRWAGRDAVGYQKLAENGYMLLAERARREDDKLVVKEVIESIMKVRIDERAIYDIHSKVADAQNFLGCPIPIDSQVVWTSAMQRLFVLVSRALRFNEPVLLVGETGSGKTSVCQLYAEVASKGLYTLSCHQNTETADLIGGLRPVRNRASTEANIVRDANAILERAGIDNMPSDAQQLLSRINTLLKTGDLDPSLLTPLRDIQENLYRVSCLFEWYDGPLVRAMRGGDVFLLDEISLADDSVLERLNSVLEPGRTIVLAERGGIDGDYPAIQASDEFKLLATMNPGGDYGKKELSPALRNRFTEIWVPAVTSHVDLQLIVDYSWKCDSLRQFTTPLLQFTDWLRDRVRDSAICSLRDILAWVAFANAACSGNAENSMLPDEIFHHATHMTFLDGLGSLPQLASYSSSALSQLRNDAIAKLHTLVPFMTNETSYAFDTSNFVQFGSFAIPKGPLGSVLHNFNLQAPTARENAMRVVRACQVPKPVLLEGSPGVGKTSLITTLAMLSGYQLCRINLSDQTDLIDLFGSDLPVENGSPGEFAWKDAEFLTAMQEGHWVLLDEMNLAPQAILEGLNAVLDHRGTVYIPELGRSFVRHPAFRVFAAQNPLQQGGGRKGLPKSFLDRFTKVYIEELSPEDLLLVCRERFRGCDEDILRAMITYNSRLNQEVVQRRTFGRDGSPWEFNLRDVLRWGELLQSSPISHHPRDFLRIIYLSRFRTTADRDCAQQLFDQTFSLTSLTILHNPYPVISSSHFRVGHYLAERTNNTLNIRPRCLLQAHLAALEAIGACLSRSWLVIVTGRHDSGKSELIRTVADLSGNVLHEITITSSTDTMDILGGFEQTDHHTRVLALVQDIISLAESCSRRLSSCTIEHQSCLSLLLELRSSSSPSSNTLLHSAAQVLSTFAGDETCSDEANVLLDRVRQLSSMVISSGQFEWVDGPLVRAIKRGHWVVLDGANLCNPSVLDRLNSLCEPGGVLILSERGYVNGAVQTLRPHPNFRLFMTSDPRYGELSRAMRNRGIEVSLAVSFSSEDELRLRLHHRLPKTVLSTGPLVLTHELARRGIYYSHRAEGSDSWPSGLIEEESSTSSLISLAPFLHPIKPDLRAMIHFILRTISFSVAPSLQRYMKLAGPPSQSQSILDDTFSSGALKLFAEWREDLLASRVTSDVITALPMDTFMVCPPCKFCSHENGHHSTHLILLQTLNLIAAIFIDNAEQKAGMPPELHVVGKISLATRQQHPTSLRLLDTLHEVLGEVRRAAEGVFNQAIRRSHVQMLDLELALKLLNISRQLRQAGNETSVDYSSIQACSRSINATLQSRSPTFDRLASVCATLDEAVSPTSGLGLTEMWTHLFAPKTIEVSLTEIRCLEYAAGQPYEGSNQHARRRTILEVLSLCTLPLMSPVTTGVEMAELAPMVKKITSNTYGDNVAFNRHVDPSLLICELPLLGTIHETSSSSSIVPSAMKRLIDVACGDPHEDLIRFTSYQHFVWAHDAGEKVPMHLLTALQTRWLASLWDARCDQADTLEGPDVLLCPTLLRVSTELNQAQNVSLSSLERHEASIRRHLRLLSMQCTVHESRLQQLSAFMYQTIFSLASCFASSFDDVSWQAIRGTLVGSNAACPMTTLSVLENSKHEPFRSAIQLFLHPAMTRFAAHPQPRDIKMACLGHCYISLGRVILNLSIPDLPVDPAAVIHRLTEYSKEEAEFLSTQTSLHKLWERRTAGNLSNDVIRYLDVLSEGERKNLPQGSSNLPQRRDSDRIHAFWSEISQLQNQVIQPSKVDDLIALLEAGDPSAFTRESVVQESISGFCQRIDNLYHEFEDIAKIIRLALLLLRLGIRLVRCSTQQKSYAQDSHQSMIATSLVAYPSIHCAQLLQTQLEQGAASGASPSDQVLLHVSAIVLQAAVSGIAPHGAAVHTAYEQAFRLWTMDRTRQDEKEHDLSSLYRHKALDHDASTEAEAEQREFLELFPTFEDALANPDGIPNASHEKHSEFFGVSAAEALLKMHFHLTGVPSVSVEDPNTKFRSSRQLVLKTLLDGRYPTLPDTLDGKSLQEQFSLLHDHLLVLTNQERPTNQLFNFYTDANIREAKKALAVVDSLRMRLIALVEEWPDQMVLQQLKDRCDAYLALELKSPIAKLLSALEQLVLQTEDWEMYAHRGNSLKAHQQALTALVVEWRRLELSCWQILLQWQFDSFVKGVAEFWFRLYDLTLRGPLGAVNEDEGTSPGALQLYLRQLPSLLDDFLCSSVLGQFQVRLDLLKTFGVIVDHIAPTLGGRQCNALRRVGLILTSTWRYYRMFSAQLAGSLADQRGGLEKDVQAFIKLASWKDVNVQALKQSAQRTHHQLYKLIRKFREILRQPIAERMSPMFAGDTESSQSIDTPVYLGDSLSGAQTMESADFLQPNGSQSVAPSYLVNLSQTLARFHGLMNNRVRAFLRHRLPHHADQLAVEIIITSRDLAAEGVPPGLSKEKREKYVKGLLVRKRKALSDLLKELKRAGLAANVKPEVLAELRDECWIREQPLMPPESSIPVEKGEYYFDRLRGALPAVRVLLSDHHSDISTRDLSRGISFVESGYSLALKARSSLSIAIQCFANIKRCTGRLQSLVETPLLVTEACSPIRLAHLCRALGNAVHAFEELLQGIHVFIEIQEDRGAAPSVMIEVQSVCTKTQLLRDRVSEISQGSQHTMPTVLPEVEYASVKEANEHYRAIPDYLQKMKVMEPRLSYILSPTEHWLRNQYVSTEAEPATSVVEPLGADAVIETLLIMMQSLLKRCPEGSTLEHPDEETQDNFIREDLHTVSSFTQSLDLEVLLERLNGMTTYLSSLPQSDIQVNLRRLLPFLHSYVAFVGEHLTVHSQWIKALFKLDFVVCSVMHTIAKQGFCLPPETTDSGEGEGGTETAEGVGLGDGVGTENVSKEIEDESQVEGLKGDDGEAPEGQEHGADDNTIEMSEDIGGDMEDVPDDEDQEEGDDDEWQEEEGPDEQLGKLDAGDPNAVDEKLWGDESAEADSADQDQVPQDRSEIQEKESEVVAKEANQSKKESGEKEEKTDGKMAESEEVQEEGEENESEEPEADLEAPNASGVPMDEHIPDADTLDLPDDMNLEPEEKEDLGDIEMGDDMDEGLDDDEQQADEMEDADRPGTDEDALEPQLQEDKPSEQPPHAADDADVAEEDAEEGAVAQPDVSSGNGETGNQDNKDNQPQASDQGQIGGASGETKDDITETEENAHKPAEESEPRDEAESQKPWSSSRTDAAPEAGSSAEGTQHGKAHTRQRTELATNPIRNLGDALKEVQQRFEEILGGDESPPPVADHAAEQVEYADADEEMQALGPAGEEQVAKLNQLRLVDEQTEAAAAPMDIDAPLPDELVPPPQTLASLHTEPTTKGARPDIEGAISQMDIGPGAELELSSRPDPSSANADVDEDMEQSSPDPSFENIEAALRTWQDSGYTPETAESLWRLYTSLTHDLSYALCEQLRLILAPTLATRLKGDYRTGKRLNMKKIIPYIASDYTKDKIWLRRTRPSQREYQVLLALDDSRSMASSRSVHLAYQTLALVSNAMGKLEVGDIAIARFGEGMELLHGFDEGPFTDAAGAKTLGAFRFEQRATNVMELVETSLSVLESARERRATGSASAGELWQLEIIISDGICQDHERLRQVLRRAASQRVMIVFIIIDSLHLTSTSAQGQAQDASAVQNSIVSMNQVAYTMVNGRMELQVERYLDSFPFDYYVVLRSVEALPEVLSDTLRQFFERISEE</sequence>
<dbReference type="GO" id="GO:0005524">
    <property type="term" value="F:ATP binding"/>
    <property type="evidence" value="ECO:0007669"/>
    <property type="project" value="UniProtKB-KW"/>
</dbReference>
<reference evidence="13 14" key="1">
    <citation type="submission" date="2016-06" db="EMBL/GenBank/DDBJ databases">
        <title>Comparative genomics of the ectomycorrhizal sister species Rhizopogon vinicolor and Rhizopogon vesiculosus (Basidiomycota: Boletales) reveals a divergence of the mating type B locus.</title>
        <authorList>
            <consortium name="DOE Joint Genome Institute"/>
            <person name="Mujic A.B."/>
            <person name="Kuo A."/>
            <person name="Tritt A."/>
            <person name="Lipzen A."/>
            <person name="Chen C."/>
            <person name="Johnson J."/>
            <person name="Sharma A."/>
            <person name="Barry K."/>
            <person name="Grigoriev I.V."/>
            <person name="Spatafora J.W."/>
        </authorList>
    </citation>
    <scope>NUCLEOTIDE SEQUENCE [LARGE SCALE GENOMIC DNA]</scope>
    <source>
        <strain evidence="13 14">AM-OR11-026</strain>
    </source>
</reference>
<keyword evidence="6 10" id="KW-0547">Nucleotide-binding</keyword>
<evidence type="ECO:0000259" key="12">
    <source>
        <dbReference type="PROSITE" id="PS50234"/>
    </source>
</evidence>
<evidence type="ECO:0000256" key="8">
    <source>
        <dbReference type="ARBA" id="ARBA00023186"/>
    </source>
</evidence>
<proteinExistence type="inferred from homology"/>
<feature type="compositionally biased region" description="Acidic residues" evidence="11">
    <location>
        <begin position="4460"/>
        <end position="4470"/>
    </location>
</feature>
<evidence type="ECO:0000256" key="4">
    <source>
        <dbReference type="ARBA" id="ARBA00017143"/>
    </source>
</evidence>
<dbReference type="GO" id="GO:0030687">
    <property type="term" value="C:preribosome, large subunit precursor"/>
    <property type="evidence" value="ECO:0007669"/>
    <property type="project" value="TreeGrafter"/>
</dbReference>
<dbReference type="Pfam" id="PF07728">
    <property type="entry name" value="AAA_5"/>
    <property type="match status" value="8"/>
</dbReference>
<comment type="similarity">
    <text evidence="3 10">Belongs to the midasin family.</text>
</comment>
<keyword evidence="9 10" id="KW-0539">Nucleus</keyword>
<dbReference type="PANTHER" id="PTHR48103:SF2">
    <property type="entry name" value="MIDASIN"/>
    <property type="match status" value="1"/>
</dbReference>
<feature type="compositionally biased region" description="Basic and acidic residues" evidence="11">
    <location>
        <begin position="4278"/>
        <end position="4296"/>
    </location>
</feature>
<dbReference type="Pfam" id="PF17867">
    <property type="entry name" value="AAA_lid_7"/>
    <property type="match status" value="3"/>
</dbReference>
<evidence type="ECO:0000256" key="9">
    <source>
        <dbReference type="ARBA" id="ARBA00023242"/>
    </source>
</evidence>
<evidence type="ECO:0000256" key="2">
    <source>
        <dbReference type="ARBA" id="ARBA00004642"/>
    </source>
</evidence>
<dbReference type="PANTHER" id="PTHR48103">
    <property type="entry name" value="MIDASIN-RELATED"/>
    <property type="match status" value="1"/>
</dbReference>
<feature type="domain" description="VWFA" evidence="12">
    <location>
        <begin position="4822"/>
        <end position="5039"/>
    </location>
</feature>
<dbReference type="InterPro" id="IPR003593">
    <property type="entry name" value="AAA+_ATPase"/>
</dbReference>
<evidence type="ECO:0000256" key="1">
    <source>
        <dbReference type="ARBA" id="ARBA00004604"/>
    </source>
</evidence>
<dbReference type="PROSITE" id="PS50234">
    <property type="entry name" value="VWFA"/>
    <property type="match status" value="1"/>
</dbReference>
<feature type="compositionally biased region" description="Acidic residues" evidence="11">
    <location>
        <begin position="4387"/>
        <end position="4430"/>
    </location>
</feature>
<dbReference type="InterPro" id="IPR041190">
    <property type="entry name" value="Midasin_AAA_lid_5"/>
</dbReference>
<feature type="compositionally biased region" description="Acidic residues" evidence="11">
    <location>
        <begin position="4240"/>
        <end position="4276"/>
    </location>
</feature>
<evidence type="ECO:0000256" key="7">
    <source>
        <dbReference type="ARBA" id="ARBA00022840"/>
    </source>
</evidence>
<accession>A0A1B7MXT8</accession>
<organism evidence="13 14">
    <name type="scientific">Rhizopogon vinicolor AM-OR11-026</name>
    <dbReference type="NCBI Taxonomy" id="1314800"/>
    <lineage>
        <taxon>Eukaryota</taxon>
        <taxon>Fungi</taxon>
        <taxon>Dikarya</taxon>
        <taxon>Basidiomycota</taxon>
        <taxon>Agaricomycotina</taxon>
        <taxon>Agaricomycetes</taxon>
        <taxon>Agaricomycetidae</taxon>
        <taxon>Boletales</taxon>
        <taxon>Suillineae</taxon>
        <taxon>Rhizopogonaceae</taxon>
        <taxon>Rhizopogon</taxon>
    </lineage>
</organism>
<evidence type="ECO:0000313" key="14">
    <source>
        <dbReference type="Proteomes" id="UP000092154"/>
    </source>
</evidence>
<dbReference type="SUPFAM" id="SSF52540">
    <property type="entry name" value="P-loop containing nucleoside triphosphate hydrolases"/>
    <property type="match status" value="6"/>
</dbReference>
<dbReference type="GO" id="GO:0005730">
    <property type="term" value="C:nucleolus"/>
    <property type="evidence" value="ECO:0007669"/>
    <property type="project" value="UniProtKB-SubCell"/>
</dbReference>
<dbReference type="InterPro" id="IPR012099">
    <property type="entry name" value="Midasin"/>
</dbReference>
<feature type="compositionally biased region" description="Polar residues" evidence="11">
    <location>
        <begin position="4667"/>
        <end position="4676"/>
    </location>
</feature>
<comment type="subcellular location">
    <subcellularLocation>
        <location evidence="1">Nucleus</location>
        <location evidence="1">Nucleolus</location>
    </subcellularLocation>
    <subcellularLocation>
        <location evidence="2">Nucleus</location>
        <location evidence="2">Nucleoplasm</location>
    </subcellularLocation>
</comment>
<keyword evidence="14" id="KW-1185">Reference proteome</keyword>